<comment type="similarity">
    <text evidence="1">Belongs to the universal ribosomal protein uL4 family.</text>
</comment>
<evidence type="ECO:0000313" key="8">
    <source>
        <dbReference type="Proteomes" id="UP000230731"/>
    </source>
</evidence>
<dbReference type="GO" id="GO:1990904">
    <property type="term" value="C:ribonucleoprotein complex"/>
    <property type="evidence" value="ECO:0007669"/>
    <property type="project" value="UniProtKB-KW"/>
</dbReference>
<dbReference type="Pfam" id="PF00573">
    <property type="entry name" value="Ribosomal_L4"/>
    <property type="match status" value="1"/>
</dbReference>
<sequence>MASSLPATTPTVPVRTLTDELTERIPVPFAFTAVSVVLLGQAMHVERERQRIRRAHTKQRGEVRGGGRKPWRQKGTGRARHGSRRSPLWVGGGAVFGPRSRRRVAVRMPQAMRRRALAGAVAVHITADTLAVLRLPENLSGKTKEGAVLVRQPGLLLLVGSGEQMFLRALRNVPGVTIETASRVTVTALIGAAYVLVTEAGFAVLTDRIGAVAEV</sequence>
<dbReference type="AlphaFoldDB" id="A0A2M6WYV1"/>
<feature type="compositionally biased region" description="Basic residues" evidence="6">
    <location>
        <begin position="66"/>
        <end position="84"/>
    </location>
</feature>
<dbReference type="InterPro" id="IPR002136">
    <property type="entry name" value="Ribosomal_uL4"/>
</dbReference>
<gene>
    <name evidence="7" type="primary">rplD</name>
    <name evidence="7" type="ORF">COT71_03315</name>
</gene>
<keyword evidence="3" id="KW-0687">Ribonucleoprotein</keyword>
<evidence type="ECO:0000256" key="1">
    <source>
        <dbReference type="ARBA" id="ARBA00010528"/>
    </source>
</evidence>
<keyword evidence="2 7" id="KW-0689">Ribosomal protein</keyword>
<reference evidence="8" key="1">
    <citation type="submission" date="2017-09" db="EMBL/GenBank/DDBJ databases">
        <title>Depth-based differentiation of microbial function through sediment-hosted aquifers and enrichment of novel symbionts in the deep terrestrial subsurface.</title>
        <authorList>
            <person name="Probst A.J."/>
            <person name="Ladd B."/>
            <person name="Jarett J.K."/>
            <person name="Geller-Mcgrath D.E."/>
            <person name="Sieber C.M.K."/>
            <person name="Emerson J.B."/>
            <person name="Anantharaman K."/>
            <person name="Thomas B.C."/>
            <person name="Malmstrom R."/>
            <person name="Stieglmeier M."/>
            <person name="Klingl A."/>
            <person name="Woyke T."/>
            <person name="Ryan C.M."/>
            <person name="Banfield J.F."/>
        </authorList>
    </citation>
    <scope>NUCLEOTIDE SEQUENCE [LARGE SCALE GENOMIC DNA]</scope>
</reference>
<dbReference type="InterPro" id="IPR023574">
    <property type="entry name" value="Ribosomal_uL4_dom_sf"/>
</dbReference>
<evidence type="ECO:0000256" key="5">
    <source>
        <dbReference type="ARBA" id="ARBA00035462"/>
    </source>
</evidence>
<evidence type="ECO:0000256" key="6">
    <source>
        <dbReference type="SAM" id="MobiDB-lite"/>
    </source>
</evidence>
<dbReference type="PANTHER" id="PTHR10746:SF6">
    <property type="entry name" value="LARGE RIBOSOMAL SUBUNIT PROTEIN UL4M"/>
    <property type="match status" value="1"/>
</dbReference>
<dbReference type="GO" id="GO:0006412">
    <property type="term" value="P:translation"/>
    <property type="evidence" value="ECO:0007669"/>
    <property type="project" value="InterPro"/>
</dbReference>
<dbReference type="NCBIfam" id="TIGR03953">
    <property type="entry name" value="rplD_bact"/>
    <property type="match status" value="1"/>
</dbReference>
<proteinExistence type="inferred from homology"/>
<dbReference type="GO" id="GO:0003735">
    <property type="term" value="F:structural constituent of ribosome"/>
    <property type="evidence" value="ECO:0007669"/>
    <property type="project" value="InterPro"/>
</dbReference>
<evidence type="ECO:0000256" key="3">
    <source>
        <dbReference type="ARBA" id="ARBA00023274"/>
    </source>
</evidence>
<dbReference type="Gene3D" id="3.40.1370.10">
    <property type="match status" value="1"/>
</dbReference>
<comment type="caution">
    <text evidence="7">The sequence shown here is derived from an EMBL/GenBank/DDBJ whole genome shotgun (WGS) entry which is preliminary data.</text>
</comment>
<evidence type="ECO:0000256" key="2">
    <source>
        <dbReference type="ARBA" id="ARBA00022980"/>
    </source>
</evidence>
<dbReference type="PANTHER" id="PTHR10746">
    <property type="entry name" value="50S RIBOSOMAL PROTEIN L4"/>
    <property type="match status" value="1"/>
</dbReference>
<organism evidence="7 8">
    <name type="scientific">Candidatus Andersenbacteria bacterium CG10_big_fil_rev_8_21_14_0_10_54_11</name>
    <dbReference type="NCBI Taxonomy" id="1974485"/>
    <lineage>
        <taxon>Bacteria</taxon>
        <taxon>Candidatus Anderseniibacteriota</taxon>
    </lineage>
</organism>
<protein>
    <recommendedName>
        <fullName evidence="4">Large ribosomal subunit protein uL4</fullName>
    </recommendedName>
    <alternativeName>
        <fullName evidence="5">50S ribosomal protein L4</fullName>
    </alternativeName>
</protein>
<evidence type="ECO:0000313" key="7">
    <source>
        <dbReference type="EMBL" id="PIT97945.1"/>
    </source>
</evidence>
<evidence type="ECO:0000256" key="4">
    <source>
        <dbReference type="ARBA" id="ARBA00035244"/>
    </source>
</evidence>
<name>A0A2M6WYV1_9BACT</name>
<dbReference type="InterPro" id="IPR013005">
    <property type="entry name" value="Ribosomal_uL4-like"/>
</dbReference>
<dbReference type="SUPFAM" id="SSF52166">
    <property type="entry name" value="Ribosomal protein L4"/>
    <property type="match status" value="1"/>
</dbReference>
<feature type="region of interest" description="Disordered" evidence="6">
    <location>
        <begin position="57"/>
        <end position="85"/>
    </location>
</feature>
<dbReference type="Proteomes" id="UP000230731">
    <property type="component" value="Unassembled WGS sequence"/>
</dbReference>
<accession>A0A2M6WYV1</accession>
<dbReference type="EMBL" id="PEZP01000039">
    <property type="protein sequence ID" value="PIT97945.1"/>
    <property type="molecule type" value="Genomic_DNA"/>
</dbReference>
<dbReference type="GO" id="GO:0005840">
    <property type="term" value="C:ribosome"/>
    <property type="evidence" value="ECO:0007669"/>
    <property type="project" value="UniProtKB-KW"/>
</dbReference>